<keyword evidence="1" id="KW-0805">Transcription regulation</keyword>
<dbReference type="EMBL" id="JAUDDZ010000014">
    <property type="protein sequence ID" value="MDM8275603.1"/>
    <property type="molecule type" value="Genomic_DNA"/>
</dbReference>
<keyword evidence="2" id="KW-0238">DNA-binding</keyword>
<dbReference type="RefSeq" id="WP_289545748.1">
    <property type="nucleotide sequence ID" value="NZ_JAUDDZ010000014.1"/>
</dbReference>
<gene>
    <name evidence="5" type="ORF">QUW28_08895</name>
</gene>
<dbReference type="InterPro" id="IPR000524">
    <property type="entry name" value="Tscrpt_reg_HTH_GntR"/>
</dbReference>
<dbReference type="SUPFAM" id="SSF46785">
    <property type="entry name" value="Winged helix' DNA-binding domain"/>
    <property type="match status" value="1"/>
</dbReference>
<dbReference type="Pfam" id="PF00392">
    <property type="entry name" value="GntR"/>
    <property type="match status" value="1"/>
</dbReference>
<evidence type="ECO:0000259" key="4">
    <source>
        <dbReference type="PROSITE" id="PS50949"/>
    </source>
</evidence>
<dbReference type="SMART" id="SM00345">
    <property type="entry name" value="HTH_GNTR"/>
    <property type="match status" value="1"/>
</dbReference>
<dbReference type="PROSITE" id="PS50949">
    <property type="entry name" value="HTH_GNTR"/>
    <property type="match status" value="1"/>
</dbReference>
<dbReference type="PANTHER" id="PTHR44846:SF1">
    <property type="entry name" value="MANNOSYL-D-GLYCERATE TRANSPORT_METABOLISM SYSTEM REPRESSOR MNGR-RELATED"/>
    <property type="match status" value="1"/>
</dbReference>
<dbReference type="SMART" id="SM00866">
    <property type="entry name" value="UTRA"/>
    <property type="match status" value="1"/>
</dbReference>
<evidence type="ECO:0000313" key="6">
    <source>
        <dbReference type="Proteomes" id="UP001529421"/>
    </source>
</evidence>
<dbReference type="InterPro" id="IPR036388">
    <property type="entry name" value="WH-like_DNA-bd_sf"/>
</dbReference>
<dbReference type="PRINTS" id="PR00035">
    <property type="entry name" value="HTHGNTR"/>
</dbReference>
<reference evidence="6" key="1">
    <citation type="submission" date="2023-06" db="EMBL/GenBank/DDBJ databases">
        <title>Identification and characterization of horizontal gene transfer across gut microbiota members of farm animals based on homology search.</title>
        <authorList>
            <person name="Zeman M."/>
            <person name="Kubasova T."/>
            <person name="Jahodarova E."/>
            <person name="Nykrynova M."/>
            <person name="Rychlik I."/>
        </authorList>
    </citation>
    <scope>NUCLEOTIDE SEQUENCE [LARGE SCALE GENOMIC DNA]</scope>
    <source>
        <strain evidence="6">154_Feed</strain>
    </source>
</reference>
<organism evidence="5 6">
    <name type="scientific">Enorma phocaeensis</name>
    <dbReference type="NCBI Taxonomy" id="1871019"/>
    <lineage>
        <taxon>Bacteria</taxon>
        <taxon>Bacillati</taxon>
        <taxon>Actinomycetota</taxon>
        <taxon>Coriobacteriia</taxon>
        <taxon>Coriobacteriales</taxon>
        <taxon>Coriobacteriaceae</taxon>
        <taxon>Enorma</taxon>
    </lineage>
</organism>
<dbReference type="Gene3D" id="3.40.1410.10">
    <property type="entry name" value="Chorismate lyase-like"/>
    <property type="match status" value="1"/>
</dbReference>
<evidence type="ECO:0000256" key="2">
    <source>
        <dbReference type="ARBA" id="ARBA00023125"/>
    </source>
</evidence>
<dbReference type="InterPro" id="IPR050679">
    <property type="entry name" value="Bact_HTH_transcr_reg"/>
</dbReference>
<dbReference type="Gene3D" id="1.10.10.10">
    <property type="entry name" value="Winged helix-like DNA-binding domain superfamily/Winged helix DNA-binding domain"/>
    <property type="match status" value="1"/>
</dbReference>
<dbReference type="CDD" id="cd07377">
    <property type="entry name" value="WHTH_GntR"/>
    <property type="match status" value="1"/>
</dbReference>
<dbReference type="InterPro" id="IPR028978">
    <property type="entry name" value="Chorismate_lyase_/UTRA_dom_sf"/>
</dbReference>
<dbReference type="PANTHER" id="PTHR44846">
    <property type="entry name" value="MANNOSYL-D-GLYCERATE TRANSPORT/METABOLISM SYSTEM REPRESSOR MNGR-RELATED"/>
    <property type="match status" value="1"/>
</dbReference>
<keyword evidence="3" id="KW-0804">Transcription</keyword>
<dbReference type="InterPro" id="IPR036390">
    <property type="entry name" value="WH_DNA-bd_sf"/>
</dbReference>
<sequence length="274" mass="30136">MAARTLKSDASLLDCAEPLIADDSGPERRGRSAETRTAPALHVQLADIIREKIYAREWGSGSKIPSEHELMVRFGLARGTVRRAITLLVDEGLLVRRHGKGTFVAEPGISHAAGTRPFSFAATLREQGKDFTTRVVDSWATPAPVDVANELEIAPGADVMFLRRVRSVDGEPIMCQESWLNLSECPGLADADFTSEPLFDAVQRCAGRKIKYSRMRYRARVAGKEHGELLGCDEAAAVLLLEQTIRLVDKRPIEWSTTWFKPGQSVVANAVQPD</sequence>
<dbReference type="Pfam" id="PF07702">
    <property type="entry name" value="UTRA"/>
    <property type="match status" value="1"/>
</dbReference>
<keyword evidence="6" id="KW-1185">Reference proteome</keyword>
<comment type="caution">
    <text evidence="5">The sequence shown here is derived from an EMBL/GenBank/DDBJ whole genome shotgun (WGS) entry which is preliminary data.</text>
</comment>
<proteinExistence type="predicted"/>
<evidence type="ECO:0000256" key="1">
    <source>
        <dbReference type="ARBA" id="ARBA00023015"/>
    </source>
</evidence>
<dbReference type="SUPFAM" id="SSF64288">
    <property type="entry name" value="Chorismate lyase-like"/>
    <property type="match status" value="1"/>
</dbReference>
<accession>A0ABT7VAS7</accession>
<dbReference type="Proteomes" id="UP001529421">
    <property type="component" value="Unassembled WGS sequence"/>
</dbReference>
<protein>
    <submittedName>
        <fullName evidence="5">GntR family transcriptional regulator</fullName>
    </submittedName>
</protein>
<evidence type="ECO:0000256" key="3">
    <source>
        <dbReference type="ARBA" id="ARBA00023163"/>
    </source>
</evidence>
<dbReference type="InterPro" id="IPR011663">
    <property type="entry name" value="UTRA"/>
</dbReference>
<name>A0ABT7VAS7_9ACTN</name>
<feature type="domain" description="HTH gntR-type" evidence="4">
    <location>
        <begin position="39"/>
        <end position="107"/>
    </location>
</feature>
<evidence type="ECO:0000313" key="5">
    <source>
        <dbReference type="EMBL" id="MDM8275603.1"/>
    </source>
</evidence>